<feature type="transmembrane region" description="Helical" evidence="2">
    <location>
        <begin position="12"/>
        <end position="30"/>
    </location>
</feature>
<dbReference type="InterPro" id="IPR003148">
    <property type="entry name" value="RCK_N"/>
</dbReference>
<dbReference type="KEGG" id="plon:Pla110_09730"/>
<evidence type="ECO:0000313" key="6">
    <source>
        <dbReference type="Proteomes" id="UP000317178"/>
    </source>
</evidence>
<evidence type="ECO:0000259" key="3">
    <source>
        <dbReference type="PROSITE" id="PS51201"/>
    </source>
</evidence>
<dbReference type="GO" id="GO:0005886">
    <property type="term" value="C:plasma membrane"/>
    <property type="evidence" value="ECO:0007669"/>
    <property type="project" value="UniProtKB-SubCell"/>
</dbReference>
<dbReference type="PROSITE" id="PS51201">
    <property type="entry name" value="RCK_N"/>
    <property type="match status" value="1"/>
</dbReference>
<evidence type="ECO:0000256" key="1">
    <source>
        <dbReference type="ARBA" id="ARBA00004651"/>
    </source>
</evidence>
<name>A0A518CJ92_9PLAN</name>
<dbReference type="Pfam" id="PF02254">
    <property type="entry name" value="TrkA_N"/>
    <property type="match status" value="1"/>
</dbReference>
<dbReference type="PROSITE" id="PS51202">
    <property type="entry name" value="RCK_C"/>
    <property type="match status" value="1"/>
</dbReference>
<dbReference type="SUPFAM" id="SSF81324">
    <property type="entry name" value="Voltage-gated potassium channels"/>
    <property type="match status" value="1"/>
</dbReference>
<sequence>MANDSSQMLRQIVTILVLLVGLTFLGALGFHLTTDVGWFDSVYYAVITVTTLGYQQPDNFSNTGKLFVIFYLIGGLGVFSFSAFQLGQWVVSAQFRAYREQRRMEKRIAEMHNHFIICGCGRMGTTIAKQMELRDQQFVILDSNQELLDDICHTHNWAFLAGDATDDEILLKAGIQRARGLASVLPTDADNVYVVLSARMLMSDLQITARASNDKAVLKLERAGATRVVSPFSSGAQKMARFMLNPRVEDFLEIADTGGMEFELADVHIEEESPYVGLQLNQADLREKGAMVVGIRRADGERLMPPPGDAEIRIGDCLFVFGNSQAVSEITGNPIKDA</sequence>
<evidence type="ECO:0000259" key="4">
    <source>
        <dbReference type="PROSITE" id="PS51202"/>
    </source>
</evidence>
<evidence type="ECO:0000256" key="2">
    <source>
        <dbReference type="SAM" id="Phobius"/>
    </source>
</evidence>
<keyword evidence="2" id="KW-1133">Transmembrane helix</keyword>
<keyword evidence="2" id="KW-0812">Transmembrane</keyword>
<evidence type="ECO:0000313" key="5">
    <source>
        <dbReference type="EMBL" id="QDU79267.1"/>
    </source>
</evidence>
<dbReference type="PANTHER" id="PTHR43833">
    <property type="entry name" value="POTASSIUM CHANNEL PROTEIN 2-RELATED-RELATED"/>
    <property type="match status" value="1"/>
</dbReference>
<dbReference type="RefSeq" id="WP_144993737.1">
    <property type="nucleotide sequence ID" value="NZ_CP036281.1"/>
</dbReference>
<keyword evidence="6" id="KW-1185">Reference proteome</keyword>
<dbReference type="Gene3D" id="3.40.50.720">
    <property type="entry name" value="NAD(P)-binding Rossmann-like Domain"/>
    <property type="match status" value="1"/>
</dbReference>
<dbReference type="SUPFAM" id="SSF116726">
    <property type="entry name" value="TrkA C-terminal domain-like"/>
    <property type="match status" value="1"/>
</dbReference>
<feature type="domain" description="RCK C-terminal" evidence="4">
    <location>
        <begin position="252"/>
        <end position="336"/>
    </location>
</feature>
<dbReference type="EMBL" id="CP036281">
    <property type="protein sequence ID" value="QDU79267.1"/>
    <property type="molecule type" value="Genomic_DNA"/>
</dbReference>
<dbReference type="InterPro" id="IPR036291">
    <property type="entry name" value="NAD(P)-bd_dom_sf"/>
</dbReference>
<dbReference type="Pfam" id="PF07885">
    <property type="entry name" value="Ion_trans_2"/>
    <property type="match status" value="1"/>
</dbReference>
<gene>
    <name evidence="5" type="primary">kch_2</name>
    <name evidence="5" type="ORF">Pla110_09730</name>
</gene>
<accession>A0A518CJ92</accession>
<proteinExistence type="predicted"/>
<protein>
    <submittedName>
        <fullName evidence="5">Voltage-gated potassium channel Kch</fullName>
    </submittedName>
</protein>
<reference evidence="5 6" key="1">
    <citation type="submission" date="2019-02" db="EMBL/GenBank/DDBJ databases">
        <title>Deep-cultivation of Planctomycetes and their phenomic and genomic characterization uncovers novel biology.</title>
        <authorList>
            <person name="Wiegand S."/>
            <person name="Jogler M."/>
            <person name="Boedeker C."/>
            <person name="Pinto D."/>
            <person name="Vollmers J."/>
            <person name="Rivas-Marin E."/>
            <person name="Kohn T."/>
            <person name="Peeters S.H."/>
            <person name="Heuer A."/>
            <person name="Rast P."/>
            <person name="Oberbeckmann S."/>
            <person name="Bunk B."/>
            <person name="Jeske O."/>
            <person name="Meyerdierks A."/>
            <person name="Storesund J.E."/>
            <person name="Kallscheuer N."/>
            <person name="Luecker S."/>
            <person name="Lage O.M."/>
            <person name="Pohl T."/>
            <person name="Merkel B.J."/>
            <person name="Hornburger P."/>
            <person name="Mueller R.-W."/>
            <person name="Bruemmer F."/>
            <person name="Labrenz M."/>
            <person name="Spormann A.M."/>
            <person name="Op den Camp H."/>
            <person name="Overmann J."/>
            <person name="Amann R."/>
            <person name="Jetten M.S.M."/>
            <person name="Mascher T."/>
            <person name="Medema M.H."/>
            <person name="Devos D.P."/>
            <person name="Kaster A.-K."/>
            <person name="Ovreas L."/>
            <person name="Rohde M."/>
            <person name="Galperin M.Y."/>
            <person name="Jogler C."/>
        </authorList>
    </citation>
    <scope>NUCLEOTIDE SEQUENCE [LARGE SCALE GENOMIC DNA]</scope>
    <source>
        <strain evidence="5 6">Pla110</strain>
    </source>
</reference>
<dbReference type="SUPFAM" id="SSF51735">
    <property type="entry name" value="NAD(P)-binding Rossmann-fold domains"/>
    <property type="match status" value="1"/>
</dbReference>
<feature type="transmembrane region" description="Helical" evidence="2">
    <location>
        <begin position="66"/>
        <end position="91"/>
    </location>
</feature>
<comment type="subcellular location">
    <subcellularLocation>
        <location evidence="1">Cell membrane</location>
        <topology evidence="1">Multi-pass membrane protein</topology>
    </subcellularLocation>
</comment>
<keyword evidence="5" id="KW-0406">Ion transport</keyword>
<dbReference type="Gene3D" id="1.10.287.70">
    <property type="match status" value="1"/>
</dbReference>
<dbReference type="GO" id="GO:0008324">
    <property type="term" value="F:monoatomic cation transmembrane transporter activity"/>
    <property type="evidence" value="ECO:0007669"/>
    <property type="project" value="InterPro"/>
</dbReference>
<feature type="domain" description="RCK N-terminal" evidence="3">
    <location>
        <begin position="112"/>
        <end position="230"/>
    </location>
</feature>
<dbReference type="Proteomes" id="UP000317178">
    <property type="component" value="Chromosome"/>
</dbReference>
<dbReference type="InterPro" id="IPR036721">
    <property type="entry name" value="RCK_C_sf"/>
</dbReference>
<dbReference type="PANTHER" id="PTHR43833:SF9">
    <property type="entry name" value="POTASSIUM CHANNEL PROTEIN YUGO-RELATED"/>
    <property type="match status" value="1"/>
</dbReference>
<dbReference type="OrthoDB" id="9785285at2"/>
<dbReference type="Pfam" id="PF02080">
    <property type="entry name" value="TrkA_C"/>
    <property type="match status" value="1"/>
</dbReference>
<keyword evidence="5" id="KW-0813">Transport</keyword>
<organism evidence="5 6">
    <name type="scientific">Polystyrenella longa</name>
    <dbReference type="NCBI Taxonomy" id="2528007"/>
    <lineage>
        <taxon>Bacteria</taxon>
        <taxon>Pseudomonadati</taxon>
        <taxon>Planctomycetota</taxon>
        <taxon>Planctomycetia</taxon>
        <taxon>Planctomycetales</taxon>
        <taxon>Planctomycetaceae</taxon>
        <taxon>Polystyrenella</taxon>
    </lineage>
</organism>
<keyword evidence="2" id="KW-0472">Membrane</keyword>
<dbReference type="AlphaFoldDB" id="A0A518CJ92"/>
<dbReference type="InterPro" id="IPR006037">
    <property type="entry name" value="RCK_C"/>
</dbReference>
<dbReference type="InterPro" id="IPR050721">
    <property type="entry name" value="Trk_Ktr_HKT_K-transport"/>
</dbReference>
<keyword evidence="5" id="KW-0407">Ion channel</keyword>
<dbReference type="InterPro" id="IPR013099">
    <property type="entry name" value="K_chnl_dom"/>
</dbReference>
<dbReference type="GO" id="GO:0006813">
    <property type="term" value="P:potassium ion transport"/>
    <property type="evidence" value="ECO:0007669"/>
    <property type="project" value="InterPro"/>
</dbReference>
<dbReference type="Gene3D" id="3.30.70.1450">
    <property type="entry name" value="Regulator of K+ conductance, C-terminal domain"/>
    <property type="match status" value="1"/>
</dbReference>